<dbReference type="GeneID" id="35767427"/>
<dbReference type="EMBL" id="JAOTML010000008">
    <property type="protein sequence ID" value="MCY3053774.1"/>
    <property type="molecule type" value="Genomic_DNA"/>
</dbReference>
<keyword evidence="5" id="KW-1185">Reference proteome</keyword>
<reference evidence="3 4" key="1">
    <citation type="submission" date="2020-12" db="EMBL/GenBank/DDBJ databases">
        <title>FDA dAtabase for Regulatory Grade micrObial Sequences (FDA-ARGOS): Supporting development and validation of Infectious Disease Dx tests.</title>
        <authorList>
            <person name="Sproer C."/>
            <person name="Gronow S."/>
            <person name="Severitt S."/>
            <person name="Schroder I."/>
            <person name="Tallon L."/>
            <person name="Sadzewicz L."/>
            <person name="Zhao X."/>
            <person name="Boylan J."/>
            <person name="Ott S."/>
            <person name="Bowen H."/>
            <person name="Vavikolanu K."/>
            <person name="Mehta A."/>
            <person name="Aluvathingal J."/>
            <person name="Nadendla S."/>
            <person name="Lowell S."/>
            <person name="Myers T."/>
            <person name="Yan Y."/>
            <person name="Sichtig H."/>
        </authorList>
    </citation>
    <scope>NUCLEOTIDE SEQUENCE [LARGE SCALE GENOMIC DNA]</scope>
    <source>
        <strain evidence="3 4">FDAARGOS_911</strain>
    </source>
</reference>
<sequence length="192" mass="23070">MKLEEKMAYFKDQVTQQSQAEIDQQINQYRQTLEDDYQKFQEQTDETYAHRLVNEKEALRKENNKAISQIQINQQRELFLTEENMKLTLFQTFTKQIESYQKSEAYIEQLKKMLKNIQAYAGREKYDLYIDENDSHLRSQLESYASHPIIISDRPFMGGIRAVLRERQILVDYSFLTFLDRLKENFVIKEAD</sequence>
<dbReference type="SUPFAM" id="SSF160527">
    <property type="entry name" value="V-type ATPase subunit E-like"/>
    <property type="match status" value="1"/>
</dbReference>
<evidence type="ECO:0000256" key="1">
    <source>
        <dbReference type="SAM" id="Coils"/>
    </source>
</evidence>
<keyword evidence="1" id="KW-0175">Coiled coil</keyword>
<dbReference type="EMBL" id="CP065662">
    <property type="protein sequence ID" value="QPS02319.1"/>
    <property type="molecule type" value="Genomic_DNA"/>
</dbReference>
<evidence type="ECO:0000313" key="5">
    <source>
        <dbReference type="Proteomes" id="UP001069145"/>
    </source>
</evidence>
<dbReference type="Proteomes" id="UP001069145">
    <property type="component" value="Unassembled WGS sequence"/>
</dbReference>
<dbReference type="AlphaFoldDB" id="A0A120I9U6"/>
<reference evidence="2" key="2">
    <citation type="submission" date="2022-09" db="EMBL/GenBank/DDBJ databases">
        <title>Aerococcus urinae taxonomy study.</title>
        <authorList>
            <person name="Christensen J."/>
            <person name="Senneby E."/>
        </authorList>
    </citation>
    <scope>NUCLEOTIDE SEQUENCE</scope>
    <source>
        <strain evidence="2">NLD-066-U95</strain>
    </source>
</reference>
<dbReference type="OrthoDB" id="1768593at2"/>
<gene>
    <name evidence="3" type="ORF">I6G68_04460</name>
    <name evidence="2" type="ORF">ODY43_07210</name>
</gene>
<dbReference type="RefSeq" id="WP_060778452.1">
    <property type="nucleotide sequence ID" value="NZ_CAJHLF010000005.1"/>
</dbReference>
<feature type="coiled-coil region" evidence="1">
    <location>
        <begin position="49"/>
        <end position="76"/>
    </location>
</feature>
<evidence type="ECO:0000313" key="2">
    <source>
        <dbReference type="EMBL" id="MCY3053774.1"/>
    </source>
</evidence>
<evidence type="ECO:0000313" key="3">
    <source>
        <dbReference type="EMBL" id="QPS02319.1"/>
    </source>
</evidence>
<organism evidence="3 4">
    <name type="scientific">Aerococcus urinae</name>
    <dbReference type="NCBI Taxonomy" id="1376"/>
    <lineage>
        <taxon>Bacteria</taxon>
        <taxon>Bacillati</taxon>
        <taxon>Bacillota</taxon>
        <taxon>Bacilli</taxon>
        <taxon>Lactobacillales</taxon>
        <taxon>Aerococcaceae</taxon>
        <taxon>Aerococcus</taxon>
    </lineage>
</organism>
<dbReference type="KEGG" id="aun:AWM73_05580"/>
<evidence type="ECO:0008006" key="6">
    <source>
        <dbReference type="Google" id="ProtNLM"/>
    </source>
</evidence>
<protein>
    <recommendedName>
        <fullName evidence="6">ATPase V</fullName>
    </recommendedName>
</protein>
<dbReference type="Proteomes" id="UP000594771">
    <property type="component" value="Chromosome"/>
</dbReference>
<evidence type="ECO:0000313" key="4">
    <source>
        <dbReference type="Proteomes" id="UP000594771"/>
    </source>
</evidence>
<name>A0A120I9U6_9LACT</name>
<accession>A0A120I9U6</accession>
<proteinExistence type="predicted"/>